<organism evidence="1 2">
    <name type="scientific">Novosphingobium fuchskuhlense</name>
    <dbReference type="NCBI Taxonomy" id="1117702"/>
    <lineage>
        <taxon>Bacteria</taxon>
        <taxon>Pseudomonadati</taxon>
        <taxon>Pseudomonadota</taxon>
        <taxon>Alphaproteobacteria</taxon>
        <taxon>Sphingomonadales</taxon>
        <taxon>Sphingomonadaceae</taxon>
        <taxon>Novosphingobium</taxon>
    </lineage>
</organism>
<evidence type="ECO:0000313" key="2">
    <source>
        <dbReference type="Proteomes" id="UP000058012"/>
    </source>
</evidence>
<dbReference type="OrthoDB" id="1122484at2"/>
<sequence>MTISQDYAQLISSQLPLMKSGTLRIWGEWFGRPHDNIHFIVGAEADVDRLILMFNEGETLTVYSPEQGRFSEGVFSIWFATRVRWEWYYYGREHSAASLHFLDYQLCVESLALQTNWRYAKLSGQKPNGPAVELV</sequence>
<name>A0A117UVV7_9SPHN</name>
<comment type="caution">
    <text evidence="1">The sequence shown here is derived from an EMBL/GenBank/DDBJ whole genome shotgun (WGS) entry which is preliminary data.</text>
</comment>
<evidence type="ECO:0000313" key="1">
    <source>
        <dbReference type="EMBL" id="KUR71831.1"/>
    </source>
</evidence>
<dbReference type="AlphaFoldDB" id="A0A117UVV7"/>
<accession>A0A117UVV7</accession>
<proteinExistence type="predicted"/>
<dbReference type="STRING" id="1117702.AQZ52_09625"/>
<keyword evidence="2" id="KW-1185">Reference proteome</keyword>
<dbReference type="Proteomes" id="UP000058012">
    <property type="component" value="Unassembled WGS sequence"/>
</dbReference>
<reference evidence="1 2" key="1">
    <citation type="submission" date="2015-10" db="EMBL/GenBank/DDBJ databases">
        <title>Draft genome sequence of Novosphingobium fuchskuhlense DSM 25065 isolated from a surface water sample of the southwest basin of Lake Grosse Fuchskuhle.</title>
        <authorList>
            <person name="Ruckert C."/>
            <person name="Winkler A."/>
            <person name="Glaeser J."/>
            <person name="Grossart H.-P."/>
            <person name="Kalinowski J."/>
            <person name="Glaeser S."/>
        </authorList>
    </citation>
    <scope>NUCLEOTIDE SEQUENCE [LARGE SCALE GENOMIC DNA]</scope>
    <source>
        <strain evidence="1 2">FNE08-7</strain>
    </source>
</reference>
<dbReference type="EMBL" id="LLZS01000006">
    <property type="protein sequence ID" value="KUR71831.1"/>
    <property type="molecule type" value="Genomic_DNA"/>
</dbReference>
<protein>
    <submittedName>
        <fullName evidence="1">Uncharacterized protein</fullName>
    </submittedName>
</protein>
<gene>
    <name evidence="1" type="ORF">AQZ52_09625</name>
</gene>
<dbReference type="RefSeq" id="WP_067908975.1">
    <property type="nucleotide sequence ID" value="NZ_KQ954244.1"/>
</dbReference>